<keyword evidence="3" id="KW-1185">Reference proteome</keyword>
<dbReference type="Proteomes" id="UP000026915">
    <property type="component" value="Chromosome 1"/>
</dbReference>
<feature type="compositionally biased region" description="Basic and acidic residues" evidence="1">
    <location>
        <begin position="69"/>
        <end position="78"/>
    </location>
</feature>
<sequence length="183" mass="21010">MIGNDPLPQKLEIAKNTTTDPKTMMMKTNNSLTSFLKKYTESTVSKIFSTKPALQQHYTLSSTTTSKTTECHSDESSDAKSSTLSYISEEYQNPSQFMTTRAGVKVEEMDVDEKVSHIYVPKNSAALTVSKLTFTIDDIPPSRWAERFQEFHSWLETKRLSKNSYYTIRMKFVSRFTGTLRNW</sequence>
<feature type="region of interest" description="Disordered" evidence="1">
    <location>
        <begin position="61"/>
        <end position="80"/>
    </location>
</feature>
<dbReference type="Gramene" id="EOX93867">
    <property type="protein sequence ID" value="EOX93867"/>
    <property type="gene ID" value="TCM_002850"/>
</dbReference>
<protein>
    <submittedName>
        <fullName evidence="2">Uncharacterized protein</fullName>
    </submittedName>
</protein>
<proteinExistence type="predicted"/>
<feature type="region of interest" description="Disordered" evidence="1">
    <location>
        <begin position="1"/>
        <end position="21"/>
    </location>
</feature>
<dbReference type="InParanoid" id="A0A061DN61"/>
<accession>A0A061DN61</accession>
<organism evidence="2 3">
    <name type="scientific">Theobroma cacao</name>
    <name type="common">Cacao</name>
    <name type="synonym">Cocoa</name>
    <dbReference type="NCBI Taxonomy" id="3641"/>
    <lineage>
        <taxon>Eukaryota</taxon>
        <taxon>Viridiplantae</taxon>
        <taxon>Streptophyta</taxon>
        <taxon>Embryophyta</taxon>
        <taxon>Tracheophyta</taxon>
        <taxon>Spermatophyta</taxon>
        <taxon>Magnoliopsida</taxon>
        <taxon>eudicotyledons</taxon>
        <taxon>Gunneridae</taxon>
        <taxon>Pentapetalae</taxon>
        <taxon>rosids</taxon>
        <taxon>malvids</taxon>
        <taxon>Malvales</taxon>
        <taxon>Malvaceae</taxon>
        <taxon>Byttnerioideae</taxon>
        <taxon>Theobroma</taxon>
    </lineage>
</organism>
<dbReference type="HOGENOM" id="CLU_1477624_0_0_1"/>
<evidence type="ECO:0000256" key="1">
    <source>
        <dbReference type="SAM" id="MobiDB-lite"/>
    </source>
</evidence>
<dbReference type="AlphaFoldDB" id="A0A061DN61"/>
<evidence type="ECO:0000313" key="3">
    <source>
        <dbReference type="Proteomes" id="UP000026915"/>
    </source>
</evidence>
<reference evidence="2 3" key="1">
    <citation type="journal article" date="2013" name="Genome Biol.">
        <title>The genome sequence of the most widely cultivated cacao type and its use to identify candidate genes regulating pod color.</title>
        <authorList>
            <person name="Motamayor J.C."/>
            <person name="Mockaitis K."/>
            <person name="Schmutz J."/>
            <person name="Haiminen N."/>
            <person name="Iii D.L."/>
            <person name="Cornejo O."/>
            <person name="Findley S.D."/>
            <person name="Zheng P."/>
            <person name="Utro F."/>
            <person name="Royaert S."/>
            <person name="Saski C."/>
            <person name="Jenkins J."/>
            <person name="Podicheti R."/>
            <person name="Zhao M."/>
            <person name="Scheffler B.E."/>
            <person name="Stack J.C."/>
            <person name="Feltus F.A."/>
            <person name="Mustiga G.M."/>
            <person name="Amores F."/>
            <person name="Phillips W."/>
            <person name="Marelli J.P."/>
            <person name="May G.D."/>
            <person name="Shapiro H."/>
            <person name="Ma J."/>
            <person name="Bustamante C.D."/>
            <person name="Schnell R.J."/>
            <person name="Main D."/>
            <person name="Gilbert D."/>
            <person name="Parida L."/>
            <person name="Kuhn D.N."/>
        </authorList>
    </citation>
    <scope>NUCLEOTIDE SEQUENCE [LARGE SCALE GENOMIC DNA]</scope>
    <source>
        <strain evidence="3">cv. Matina 1-6</strain>
    </source>
</reference>
<evidence type="ECO:0000313" key="2">
    <source>
        <dbReference type="EMBL" id="EOX93867.1"/>
    </source>
</evidence>
<dbReference type="EMBL" id="CM001879">
    <property type="protein sequence ID" value="EOX93867.1"/>
    <property type="molecule type" value="Genomic_DNA"/>
</dbReference>
<name>A0A061DN61_THECC</name>
<gene>
    <name evidence="2" type="ORF">TCM_002850</name>
</gene>